<reference evidence="2" key="1">
    <citation type="journal article" date="2024" name="Proc. Natl. Acad. Sci. U.S.A.">
        <title>Extraordinary preservation of gene collinearity over three hundred million years revealed in homosporous lycophytes.</title>
        <authorList>
            <person name="Li C."/>
            <person name="Wickell D."/>
            <person name="Kuo L.Y."/>
            <person name="Chen X."/>
            <person name="Nie B."/>
            <person name="Liao X."/>
            <person name="Peng D."/>
            <person name="Ji J."/>
            <person name="Jenkins J."/>
            <person name="Williams M."/>
            <person name="Shu S."/>
            <person name="Plott C."/>
            <person name="Barry K."/>
            <person name="Rajasekar S."/>
            <person name="Grimwood J."/>
            <person name="Han X."/>
            <person name="Sun S."/>
            <person name="Hou Z."/>
            <person name="He W."/>
            <person name="Dai G."/>
            <person name="Sun C."/>
            <person name="Schmutz J."/>
            <person name="Leebens-Mack J.H."/>
            <person name="Li F.W."/>
            <person name="Wang L."/>
        </authorList>
    </citation>
    <scope>NUCLEOTIDE SEQUENCE [LARGE SCALE GENOMIC DNA]</scope>
    <source>
        <strain evidence="2">cv. PW_Plant_1</strain>
    </source>
</reference>
<name>A0ACC2DTS1_DIPCM</name>
<protein>
    <submittedName>
        <fullName evidence="1">Uncharacterized protein</fullName>
    </submittedName>
</protein>
<proteinExistence type="predicted"/>
<dbReference type="Proteomes" id="UP001162992">
    <property type="component" value="Chromosome 4"/>
</dbReference>
<comment type="caution">
    <text evidence="1">The sequence shown here is derived from an EMBL/GenBank/DDBJ whole genome shotgun (WGS) entry which is preliminary data.</text>
</comment>
<evidence type="ECO:0000313" key="1">
    <source>
        <dbReference type="EMBL" id="KAJ7557666.1"/>
    </source>
</evidence>
<dbReference type="EMBL" id="CM055095">
    <property type="protein sequence ID" value="KAJ7557666.1"/>
    <property type="molecule type" value="Genomic_DNA"/>
</dbReference>
<organism evidence="1 2">
    <name type="scientific">Diphasiastrum complanatum</name>
    <name type="common">Issler's clubmoss</name>
    <name type="synonym">Lycopodium complanatum</name>
    <dbReference type="NCBI Taxonomy" id="34168"/>
    <lineage>
        <taxon>Eukaryota</taxon>
        <taxon>Viridiplantae</taxon>
        <taxon>Streptophyta</taxon>
        <taxon>Embryophyta</taxon>
        <taxon>Tracheophyta</taxon>
        <taxon>Lycopodiopsida</taxon>
        <taxon>Lycopodiales</taxon>
        <taxon>Lycopodiaceae</taxon>
        <taxon>Lycopodioideae</taxon>
        <taxon>Diphasiastrum</taxon>
    </lineage>
</organism>
<gene>
    <name evidence="1" type="ORF">O6H91_04G004900</name>
</gene>
<evidence type="ECO:0000313" key="2">
    <source>
        <dbReference type="Proteomes" id="UP001162992"/>
    </source>
</evidence>
<accession>A0ACC2DTS1</accession>
<sequence>MTMRRLKCLPRFFKYLLKNDLSNERGRSVSSFSQGEISLQTFGLKRLHNEPIFSANQQVHNQLFHSTTTSLKMRRQEYSSGLLSGRALQQQTAECIDNLPGPSNISFQDLVLQRSKTLKVKPKPDAQTLKFGAVCTDHMLQITWTEAHGWKAPAINPLGPLTLHPCSQVLHYAIECFEGMKAFRGKDGCVRLFRPDMNMHRLFCSAARIGLPHFDKVALLECIKELLRVEKDWIPSEEGFSLYIRPTMIATDSVLGLAPTKEAMLFVVLSPVGPYFPSGLKPIRLLVDTKHARAFPGGVGNNKVGGNYAPTLVPQKQAAERGCSQVLYVLQDGLGKGGLVGEAGAMNLFVLLRSTNLNEELELVTPALDGTILPGVTRDSVLRLSKSFGNMKVSERQLYFNEIEDAASEGRVIEVFGTGTACMIQPISGFVKEDGTEISLKFDSKAAEYWLRKLPGSLSNCNQDYEPISLCGRLTRKLLDIYYGYTEHPWSVVVN</sequence>
<keyword evidence="2" id="KW-1185">Reference proteome</keyword>